<evidence type="ECO:0000313" key="15">
    <source>
        <dbReference type="EMBL" id="MDE46926.1"/>
    </source>
</evidence>
<evidence type="ECO:0000256" key="4">
    <source>
        <dbReference type="ARBA" id="ARBA00022801"/>
    </source>
</evidence>
<reference evidence="15" key="1">
    <citation type="submission" date="2018-10" db="EMBL/GenBank/DDBJ databases">
        <title>Transcriptome assembly of Aceria tosichella (Wheat curl mite) Type 2.</title>
        <authorList>
            <person name="Scully E.D."/>
            <person name="Geib S.M."/>
            <person name="Palmer N.A."/>
            <person name="Gupta A.K."/>
            <person name="Sarath G."/>
            <person name="Tatineni S."/>
        </authorList>
    </citation>
    <scope>NUCLEOTIDE SEQUENCE</scope>
    <source>
        <strain evidence="15">LincolnNE</strain>
    </source>
</reference>
<evidence type="ECO:0000256" key="12">
    <source>
        <dbReference type="SAM" id="MobiDB-lite"/>
    </source>
</evidence>
<keyword evidence="9 13" id="KW-0472">Membrane</keyword>
<feature type="transmembrane region" description="Helical" evidence="13">
    <location>
        <begin position="487"/>
        <end position="509"/>
    </location>
</feature>
<dbReference type="AlphaFoldDB" id="A0A6G1S8T9"/>
<evidence type="ECO:0000256" key="9">
    <source>
        <dbReference type="ARBA" id="ARBA00023136"/>
    </source>
</evidence>
<dbReference type="Gene3D" id="1.20.58.420">
    <property type="entry name" value="AHSP"/>
    <property type="match status" value="1"/>
</dbReference>
<comment type="similarity">
    <text evidence="11">Belongs to the TRAFAC class dynamin-like GTPase superfamily. GB1/RHD3 GTPase family.</text>
</comment>
<keyword evidence="5" id="KW-0256">Endoplasmic reticulum</keyword>
<comment type="catalytic activity">
    <reaction evidence="10">
        <text>GTP + H2O = GDP + phosphate + H(+)</text>
        <dbReference type="Rhea" id="RHEA:19669"/>
        <dbReference type="ChEBI" id="CHEBI:15377"/>
        <dbReference type="ChEBI" id="CHEBI:15378"/>
        <dbReference type="ChEBI" id="CHEBI:37565"/>
        <dbReference type="ChEBI" id="CHEBI:43474"/>
        <dbReference type="ChEBI" id="CHEBI:58189"/>
    </reaction>
    <physiologicalReaction direction="left-to-right" evidence="10">
        <dbReference type="Rhea" id="RHEA:19670"/>
    </physiologicalReaction>
</comment>
<feature type="domain" description="GB1/RHD3-type G" evidence="14">
    <location>
        <begin position="38"/>
        <end position="324"/>
    </location>
</feature>
<keyword evidence="8" id="KW-0342">GTP-binding</keyword>
<dbReference type="Pfam" id="PF02263">
    <property type="entry name" value="GBP"/>
    <property type="match status" value="1"/>
</dbReference>
<dbReference type="PANTHER" id="PTHR10751">
    <property type="entry name" value="GUANYLATE BINDING PROTEIN"/>
    <property type="match status" value="1"/>
</dbReference>
<dbReference type="PROSITE" id="PS51715">
    <property type="entry name" value="G_GB1_RHD3"/>
    <property type="match status" value="1"/>
</dbReference>
<gene>
    <name evidence="15" type="primary">Atl2</name>
    <name evidence="15" type="ORF">g.4249</name>
</gene>
<organism evidence="15">
    <name type="scientific">Aceria tosichella</name>
    <name type="common">wheat curl mite</name>
    <dbReference type="NCBI Taxonomy" id="561515"/>
    <lineage>
        <taxon>Eukaryota</taxon>
        <taxon>Metazoa</taxon>
        <taxon>Ecdysozoa</taxon>
        <taxon>Arthropoda</taxon>
        <taxon>Chelicerata</taxon>
        <taxon>Arachnida</taxon>
        <taxon>Acari</taxon>
        <taxon>Acariformes</taxon>
        <taxon>Trombidiformes</taxon>
        <taxon>Prostigmata</taxon>
        <taxon>Eupodina</taxon>
        <taxon>Eriophyoidea</taxon>
        <taxon>Eriophyidae</taxon>
        <taxon>Eriophyinae</taxon>
        <taxon>Aceriini</taxon>
        <taxon>Aceria</taxon>
    </lineage>
</organism>
<sequence>MANRGHPVQVVRLDKKSNGLELNIDALAEICLNEKCRERPLCVVSIAGDFRKGKSFMLNFFLRYLYHVSDKQQALKANQEQGEDDKQEQNDEATKSKQSQPYYSESFDEDWLGNPDEELGGFSWRGGSKPETTGILVWDDPIVVTCPNGQEVAVLLMDTQGAFDSRQTIGQTAIIFALSTLTSSLQIYNVMNNIQEDNLQILDTFLAYGQLVLDKSSEKPFQELCFLVRDWRSPMDHSYGSEGGASLLKEKLELQDEDPESADNKTRRRIESCFEKKACFLMPYPGERVSVEEGGPFRGQISAMKQNFVDHLRVFVPQVLSPKNLLVKRIGGEPVNGQSLLEYFRVYAETFKGEKIPEAKNLYDATAEASNLAAVANSKNFYLKSMKNICGAHKPYVNPKILEQKHNQLLKDSLKMFENTKKLGEEDYSKNYSDNLMKELVSSFDEFVEMNNSKNMFNMWGSPLILLCFWFLAFTLSRIFELIGIGFLANLFYLQATICFISIIAYLSLKYTGNFPDAVVAVDRVAEFCWVKAMDTAVGQITQRMQHT</sequence>
<dbReference type="SUPFAM" id="SSF48340">
    <property type="entry name" value="Interferon-induced guanylate-binding protein 1 (GBP1), C-terminal domain"/>
    <property type="match status" value="1"/>
</dbReference>
<dbReference type="EMBL" id="GGYP01002155">
    <property type="protein sequence ID" value="MDE46926.1"/>
    <property type="molecule type" value="Transcribed_RNA"/>
</dbReference>
<proteinExistence type="inferred from homology"/>
<dbReference type="SUPFAM" id="SSF52540">
    <property type="entry name" value="P-loop containing nucleoside triphosphate hydrolases"/>
    <property type="match status" value="1"/>
</dbReference>
<evidence type="ECO:0000256" key="2">
    <source>
        <dbReference type="ARBA" id="ARBA00022692"/>
    </source>
</evidence>
<keyword evidence="4" id="KW-0378">Hydrolase</keyword>
<dbReference type="InterPro" id="IPR027417">
    <property type="entry name" value="P-loop_NTPase"/>
</dbReference>
<keyword evidence="7 13" id="KW-1133">Transmembrane helix</keyword>
<dbReference type="GO" id="GO:0005789">
    <property type="term" value="C:endoplasmic reticulum membrane"/>
    <property type="evidence" value="ECO:0007669"/>
    <property type="project" value="UniProtKB-SubCell"/>
</dbReference>
<dbReference type="Gene3D" id="3.40.50.300">
    <property type="entry name" value="P-loop containing nucleotide triphosphate hydrolases"/>
    <property type="match status" value="1"/>
</dbReference>
<dbReference type="InterPro" id="IPR030386">
    <property type="entry name" value="G_GB1_RHD3_dom"/>
</dbReference>
<evidence type="ECO:0000256" key="5">
    <source>
        <dbReference type="ARBA" id="ARBA00022824"/>
    </source>
</evidence>
<evidence type="ECO:0000256" key="7">
    <source>
        <dbReference type="ARBA" id="ARBA00022989"/>
    </source>
</evidence>
<feature type="region of interest" description="Disordered" evidence="12">
    <location>
        <begin position="75"/>
        <end position="114"/>
    </location>
</feature>
<feature type="transmembrane region" description="Helical" evidence="13">
    <location>
        <begin position="460"/>
        <end position="480"/>
    </location>
</feature>
<dbReference type="GO" id="GO:0005525">
    <property type="term" value="F:GTP binding"/>
    <property type="evidence" value="ECO:0007669"/>
    <property type="project" value="UniProtKB-KW"/>
</dbReference>
<keyword evidence="2 13" id="KW-0812">Transmembrane</keyword>
<dbReference type="FunFam" id="1.20.58.420:FF:000001">
    <property type="entry name" value="Atlastin-1 isoform 1"/>
    <property type="match status" value="1"/>
</dbReference>
<keyword evidence="6" id="KW-0460">Magnesium</keyword>
<dbReference type="InterPro" id="IPR036543">
    <property type="entry name" value="Guanylate-bd_C_sf"/>
</dbReference>
<evidence type="ECO:0000256" key="10">
    <source>
        <dbReference type="ARBA" id="ARBA00049117"/>
    </source>
</evidence>
<dbReference type="GO" id="GO:0003924">
    <property type="term" value="F:GTPase activity"/>
    <property type="evidence" value="ECO:0007669"/>
    <property type="project" value="InterPro"/>
</dbReference>
<evidence type="ECO:0000256" key="6">
    <source>
        <dbReference type="ARBA" id="ARBA00022842"/>
    </source>
</evidence>
<evidence type="ECO:0000259" key="14">
    <source>
        <dbReference type="PROSITE" id="PS51715"/>
    </source>
</evidence>
<evidence type="ECO:0000256" key="3">
    <source>
        <dbReference type="ARBA" id="ARBA00022741"/>
    </source>
</evidence>
<comment type="subcellular location">
    <subcellularLocation>
        <location evidence="1">Endoplasmic reticulum membrane</location>
        <topology evidence="1">Multi-pass membrane protein</topology>
    </subcellularLocation>
</comment>
<evidence type="ECO:0000256" key="8">
    <source>
        <dbReference type="ARBA" id="ARBA00023134"/>
    </source>
</evidence>
<evidence type="ECO:0000256" key="1">
    <source>
        <dbReference type="ARBA" id="ARBA00004477"/>
    </source>
</evidence>
<evidence type="ECO:0000256" key="13">
    <source>
        <dbReference type="SAM" id="Phobius"/>
    </source>
</evidence>
<dbReference type="InterPro" id="IPR015894">
    <property type="entry name" value="Guanylate-bd_N"/>
</dbReference>
<accession>A0A6G1S8T9</accession>
<name>A0A6G1S8T9_9ACAR</name>
<evidence type="ECO:0000256" key="11">
    <source>
        <dbReference type="PROSITE-ProRule" id="PRU01052"/>
    </source>
</evidence>
<keyword evidence="3" id="KW-0547">Nucleotide-binding</keyword>
<protein>
    <submittedName>
        <fullName evidence="15">Atlastin-2</fullName>
    </submittedName>
</protein>